<proteinExistence type="predicted"/>
<accession>A0A918UW42</accession>
<dbReference type="GO" id="GO:0016020">
    <property type="term" value="C:membrane"/>
    <property type="evidence" value="ECO:0007669"/>
    <property type="project" value="UniProtKB-SubCell"/>
</dbReference>
<evidence type="ECO:0000256" key="2">
    <source>
        <dbReference type="ARBA" id="ARBA00022692"/>
    </source>
</evidence>
<evidence type="ECO:0000313" key="7">
    <source>
        <dbReference type="EMBL" id="GGZ38186.1"/>
    </source>
</evidence>
<comment type="subcellular location">
    <subcellularLocation>
        <location evidence="1">Membrane</location>
        <topology evidence="1">Multi-pass membrane protein</topology>
    </subcellularLocation>
</comment>
<protein>
    <recommendedName>
        <fullName evidence="6">TM2 domain-containing protein</fullName>
    </recommendedName>
</protein>
<gene>
    <name evidence="7" type="ORF">GCM10011273_25880</name>
</gene>
<evidence type="ECO:0000259" key="6">
    <source>
        <dbReference type="Pfam" id="PF05154"/>
    </source>
</evidence>
<organism evidence="7 8">
    <name type="scientific">Asticcacaulis endophyticus</name>
    <dbReference type="NCBI Taxonomy" id="1395890"/>
    <lineage>
        <taxon>Bacteria</taxon>
        <taxon>Pseudomonadati</taxon>
        <taxon>Pseudomonadota</taxon>
        <taxon>Alphaproteobacteria</taxon>
        <taxon>Caulobacterales</taxon>
        <taxon>Caulobacteraceae</taxon>
        <taxon>Asticcacaulis</taxon>
    </lineage>
</organism>
<name>A0A918UW42_9CAUL</name>
<dbReference type="RefSeq" id="WP_189487239.1">
    <property type="nucleotide sequence ID" value="NZ_BMZB01000003.1"/>
</dbReference>
<dbReference type="Pfam" id="PF05154">
    <property type="entry name" value="TM2"/>
    <property type="match status" value="1"/>
</dbReference>
<feature type="transmembrane region" description="Helical" evidence="5">
    <location>
        <begin position="95"/>
        <end position="128"/>
    </location>
</feature>
<dbReference type="InterPro" id="IPR007829">
    <property type="entry name" value="TM2"/>
</dbReference>
<evidence type="ECO:0000256" key="4">
    <source>
        <dbReference type="ARBA" id="ARBA00023136"/>
    </source>
</evidence>
<comment type="caution">
    <text evidence="7">The sequence shown here is derived from an EMBL/GenBank/DDBJ whole genome shotgun (WGS) entry which is preliminary data.</text>
</comment>
<keyword evidence="2 5" id="KW-0812">Transmembrane</keyword>
<evidence type="ECO:0000256" key="3">
    <source>
        <dbReference type="ARBA" id="ARBA00022989"/>
    </source>
</evidence>
<keyword evidence="3 5" id="KW-1133">Transmembrane helix</keyword>
<evidence type="ECO:0000256" key="1">
    <source>
        <dbReference type="ARBA" id="ARBA00004141"/>
    </source>
</evidence>
<sequence>MRGKVLSYDDSLAQGLISGDDGMRYGFTRADLMGGARSVATGSTVDFEASDGRAVSVYVVSTGLSDKNKWVAALLTFFFGIWGVHKFYLGKNTAGVIMLVCGTVGWFLVIPGIAVALISFIELIIYLLKSEQQFHEDYVAGDRSWF</sequence>
<reference evidence="7" key="2">
    <citation type="submission" date="2020-09" db="EMBL/GenBank/DDBJ databases">
        <authorList>
            <person name="Sun Q."/>
            <person name="Kim S."/>
        </authorList>
    </citation>
    <scope>NUCLEOTIDE SEQUENCE</scope>
    <source>
        <strain evidence="7">KCTC 32296</strain>
    </source>
</reference>
<feature type="domain" description="TM2" evidence="6">
    <location>
        <begin position="66"/>
        <end position="110"/>
    </location>
</feature>
<keyword evidence="4 5" id="KW-0472">Membrane</keyword>
<keyword evidence="8" id="KW-1185">Reference proteome</keyword>
<reference evidence="7" key="1">
    <citation type="journal article" date="2014" name="Int. J. Syst. Evol. Microbiol.">
        <title>Complete genome sequence of Corynebacterium casei LMG S-19264T (=DSM 44701T), isolated from a smear-ripened cheese.</title>
        <authorList>
            <consortium name="US DOE Joint Genome Institute (JGI-PGF)"/>
            <person name="Walter F."/>
            <person name="Albersmeier A."/>
            <person name="Kalinowski J."/>
            <person name="Ruckert C."/>
        </authorList>
    </citation>
    <scope>NUCLEOTIDE SEQUENCE</scope>
    <source>
        <strain evidence="7">KCTC 32296</strain>
    </source>
</reference>
<feature type="transmembrane region" description="Helical" evidence="5">
    <location>
        <begin position="70"/>
        <end position="89"/>
    </location>
</feature>
<dbReference type="EMBL" id="BMZB01000003">
    <property type="protein sequence ID" value="GGZ38186.1"/>
    <property type="molecule type" value="Genomic_DNA"/>
</dbReference>
<dbReference type="AlphaFoldDB" id="A0A918UW42"/>
<dbReference type="Proteomes" id="UP000662572">
    <property type="component" value="Unassembled WGS sequence"/>
</dbReference>
<evidence type="ECO:0000313" key="8">
    <source>
        <dbReference type="Proteomes" id="UP000662572"/>
    </source>
</evidence>
<evidence type="ECO:0000256" key="5">
    <source>
        <dbReference type="SAM" id="Phobius"/>
    </source>
</evidence>